<reference evidence="1 2" key="1">
    <citation type="submission" date="2018-04" db="EMBL/GenBank/DDBJ databases">
        <title>Genomic Encyclopedia of Archaeal and Bacterial Type Strains, Phase II (KMG-II): from individual species to whole genera.</title>
        <authorList>
            <person name="Goeker M."/>
        </authorList>
    </citation>
    <scope>NUCLEOTIDE SEQUENCE [LARGE SCALE GENOMIC DNA]</scope>
    <source>
        <strain evidence="1 2">DSM 29955</strain>
    </source>
</reference>
<evidence type="ECO:0000313" key="1">
    <source>
        <dbReference type="EMBL" id="PUB11893.1"/>
    </source>
</evidence>
<evidence type="ECO:0000313" key="2">
    <source>
        <dbReference type="Proteomes" id="UP000244523"/>
    </source>
</evidence>
<accession>A0A2T6KAN2</accession>
<sequence length="38" mass="4070">GHAKKPKPRWLMPGEVVEVEIEDIGICASPIVDEAAIA</sequence>
<dbReference type="EMBL" id="QBUD01000012">
    <property type="protein sequence ID" value="PUB11893.1"/>
    <property type="molecule type" value="Genomic_DNA"/>
</dbReference>
<feature type="non-terminal residue" evidence="1">
    <location>
        <position position="1"/>
    </location>
</feature>
<dbReference type="AlphaFoldDB" id="A0A2T6KAN2"/>
<evidence type="ECO:0008006" key="3">
    <source>
        <dbReference type="Google" id="ProtNLM"/>
    </source>
</evidence>
<gene>
    <name evidence="1" type="ORF">C8N45_112136</name>
</gene>
<protein>
    <recommendedName>
        <fullName evidence="3">2-hydroxyhepta-2,4-diene-1,7-dioate isomerase</fullName>
    </recommendedName>
</protein>
<keyword evidence="2" id="KW-1185">Reference proteome</keyword>
<dbReference type="Proteomes" id="UP000244523">
    <property type="component" value="Unassembled WGS sequence"/>
</dbReference>
<comment type="caution">
    <text evidence="1">The sequence shown here is derived from an EMBL/GenBank/DDBJ whole genome shotgun (WGS) entry which is preliminary data.</text>
</comment>
<organism evidence="1 2">
    <name type="scientific">Yoonia sediminilitoris</name>
    <dbReference type="NCBI Taxonomy" id="1286148"/>
    <lineage>
        <taxon>Bacteria</taxon>
        <taxon>Pseudomonadati</taxon>
        <taxon>Pseudomonadota</taxon>
        <taxon>Alphaproteobacteria</taxon>
        <taxon>Rhodobacterales</taxon>
        <taxon>Paracoccaceae</taxon>
        <taxon>Yoonia</taxon>
    </lineage>
</organism>
<name>A0A2T6KAN2_9RHOB</name>
<proteinExistence type="predicted"/>